<sequence>MTEPVTDEQRCAIRSLALAEPHAATAGPARRYLVIEHSGAWGRDAVIENDLDDKLTAALKHLCDQHAVKALMMRRPGRVADRAHASGRTVFAATVTPHRALVKLSLDDPDDLLHLEWDSFDSGDLLALHTSAVTLGEPVALVCAHAKRDRCCAIGGRPIAADLGRELPGLVWECSHLGGHRFSPTALMLPLGAVYARLDGGTAREMYDAARNSEVIPHLLRGLSRYERPLQAADIAIRTMHSLSGIDAVTCTEEYVDCDTTGVVARTSTGRMFRCGVETHRLDPARPESCGKSDAHPLSHTVTSIEELSHRPG</sequence>
<dbReference type="RefSeq" id="WP_106347712.1">
    <property type="nucleotide sequence ID" value="NZ_PVUE01000002.1"/>
</dbReference>
<dbReference type="AlphaFoldDB" id="A0A2T1A4N3"/>
<dbReference type="InterPro" id="IPR036249">
    <property type="entry name" value="Thioredoxin-like_sf"/>
</dbReference>
<evidence type="ECO:0000256" key="1">
    <source>
        <dbReference type="SAM" id="MobiDB-lite"/>
    </source>
</evidence>
<feature type="compositionally biased region" description="Basic and acidic residues" evidence="1">
    <location>
        <begin position="284"/>
        <end position="297"/>
    </location>
</feature>
<organism evidence="2 3">
    <name type="scientific">Antricoccus suffuscus</name>
    <dbReference type="NCBI Taxonomy" id="1629062"/>
    <lineage>
        <taxon>Bacteria</taxon>
        <taxon>Bacillati</taxon>
        <taxon>Actinomycetota</taxon>
        <taxon>Actinomycetes</taxon>
        <taxon>Geodermatophilales</taxon>
        <taxon>Antricoccaceae</taxon>
        <taxon>Antricoccus</taxon>
    </lineage>
</organism>
<keyword evidence="3" id="KW-1185">Reference proteome</keyword>
<name>A0A2T1A4N3_9ACTN</name>
<gene>
    <name evidence="2" type="ORF">CLV47_102249</name>
</gene>
<reference evidence="2 3" key="1">
    <citation type="submission" date="2018-03" db="EMBL/GenBank/DDBJ databases">
        <title>Genomic Encyclopedia of Archaeal and Bacterial Type Strains, Phase II (KMG-II): from individual species to whole genera.</title>
        <authorList>
            <person name="Goeker M."/>
        </authorList>
    </citation>
    <scope>NUCLEOTIDE SEQUENCE [LARGE SCALE GENOMIC DNA]</scope>
    <source>
        <strain evidence="2 3">DSM 100065</strain>
    </source>
</reference>
<comment type="caution">
    <text evidence="2">The sequence shown here is derived from an EMBL/GenBank/DDBJ whole genome shotgun (WGS) entry which is preliminary data.</text>
</comment>
<dbReference type="Proteomes" id="UP000237752">
    <property type="component" value="Unassembled WGS sequence"/>
</dbReference>
<protein>
    <submittedName>
        <fullName evidence="2">Sucrase/ferredoxin-like protein</fullName>
    </submittedName>
</protein>
<feature type="region of interest" description="Disordered" evidence="1">
    <location>
        <begin position="284"/>
        <end position="313"/>
    </location>
</feature>
<proteinExistence type="predicted"/>
<dbReference type="Pfam" id="PF06999">
    <property type="entry name" value="Suc_Fer-like"/>
    <property type="match status" value="1"/>
</dbReference>
<dbReference type="CDD" id="cd03062">
    <property type="entry name" value="TRX_Fd_Sucrase"/>
    <property type="match status" value="1"/>
</dbReference>
<evidence type="ECO:0000313" key="3">
    <source>
        <dbReference type="Proteomes" id="UP000237752"/>
    </source>
</evidence>
<dbReference type="OrthoDB" id="3399139at2"/>
<accession>A0A2T1A4N3</accession>
<dbReference type="EMBL" id="PVUE01000002">
    <property type="protein sequence ID" value="PRZ43561.1"/>
    <property type="molecule type" value="Genomic_DNA"/>
</dbReference>
<dbReference type="InterPro" id="IPR009737">
    <property type="entry name" value="Aim32/Apd1-like"/>
</dbReference>
<evidence type="ECO:0000313" key="2">
    <source>
        <dbReference type="EMBL" id="PRZ43561.1"/>
    </source>
</evidence>
<dbReference type="SUPFAM" id="SSF52833">
    <property type="entry name" value="Thioredoxin-like"/>
    <property type="match status" value="1"/>
</dbReference>